<feature type="chain" id="PRO_5045776878" description="Lipoprotein" evidence="1">
    <location>
        <begin position="20"/>
        <end position="173"/>
    </location>
</feature>
<evidence type="ECO:0000256" key="1">
    <source>
        <dbReference type="SAM" id="SignalP"/>
    </source>
</evidence>
<evidence type="ECO:0008006" key="4">
    <source>
        <dbReference type="Google" id="ProtNLM"/>
    </source>
</evidence>
<keyword evidence="1" id="KW-0732">Signal</keyword>
<keyword evidence="3" id="KW-1185">Reference proteome</keyword>
<evidence type="ECO:0000313" key="2">
    <source>
        <dbReference type="EMBL" id="QSW88303.1"/>
    </source>
</evidence>
<feature type="signal peptide" evidence="1">
    <location>
        <begin position="1"/>
        <end position="19"/>
    </location>
</feature>
<evidence type="ECO:0000313" key="3">
    <source>
        <dbReference type="Proteomes" id="UP000663440"/>
    </source>
</evidence>
<dbReference type="Proteomes" id="UP000663440">
    <property type="component" value="Chromosome"/>
</dbReference>
<sequence length="173" mass="20569">MRNFTFLLCFLLTFISCFGQNSTEKYNTYLRRYEYFDSNGNMTGYKQYNTYLNQWEYYKSEEQGYQIQQPSPLGDIELTRQVLSSKQKQYDTNLETIREVVRVSVAYIHSRAKAKGYSNEEAKRSATEFDVYYVNKVRYGKYDLSFDYVKNDLIIFLSNGAKKIACDNFKDCY</sequence>
<dbReference type="PROSITE" id="PS51257">
    <property type="entry name" value="PROKAR_LIPOPROTEIN"/>
    <property type="match status" value="1"/>
</dbReference>
<accession>A0ABX7QCE3</accession>
<dbReference type="RefSeq" id="WP_207295506.1">
    <property type="nucleotide sequence ID" value="NZ_CP071448.1"/>
</dbReference>
<gene>
    <name evidence="2" type="ORF">J0383_18820</name>
</gene>
<proteinExistence type="predicted"/>
<protein>
    <recommendedName>
        <fullName evidence="4">Lipoprotein</fullName>
    </recommendedName>
</protein>
<reference evidence="2 3" key="1">
    <citation type="submission" date="2021-03" db="EMBL/GenBank/DDBJ databases">
        <title>Flavobacterium kribbensis sp. nov, an endophytic bacteria, isolated from soybean.</title>
        <authorList>
            <person name="Lee J."/>
            <person name="Seo J."/>
        </authorList>
    </citation>
    <scope>NUCLEOTIDE SEQUENCE [LARGE SCALE GENOMIC DNA]</scope>
    <source>
        <strain evidence="2 3">BB8</strain>
    </source>
</reference>
<name>A0ABX7QCE3_9FLAO</name>
<dbReference type="EMBL" id="CP071448">
    <property type="protein sequence ID" value="QSW88303.1"/>
    <property type="molecule type" value="Genomic_DNA"/>
</dbReference>
<organism evidence="2 3">
    <name type="scientific">Flavobacterium endoglycinae</name>
    <dbReference type="NCBI Taxonomy" id="2816357"/>
    <lineage>
        <taxon>Bacteria</taxon>
        <taxon>Pseudomonadati</taxon>
        <taxon>Bacteroidota</taxon>
        <taxon>Flavobacteriia</taxon>
        <taxon>Flavobacteriales</taxon>
        <taxon>Flavobacteriaceae</taxon>
        <taxon>Flavobacterium</taxon>
    </lineage>
</organism>